<dbReference type="InterPro" id="IPR013155">
    <property type="entry name" value="M/V/L/I-tRNA-synth_anticd-bd"/>
</dbReference>
<evidence type="ECO:0000256" key="3">
    <source>
        <dbReference type="ARBA" id="ARBA00022598"/>
    </source>
</evidence>
<evidence type="ECO:0000256" key="10">
    <source>
        <dbReference type="RuleBase" id="RU363035"/>
    </source>
</evidence>
<feature type="domain" description="Aminoacyl-tRNA synthetase class Ia" evidence="11">
    <location>
        <begin position="681"/>
        <end position="838"/>
    </location>
</feature>
<dbReference type="GO" id="GO:0004823">
    <property type="term" value="F:leucine-tRNA ligase activity"/>
    <property type="evidence" value="ECO:0007669"/>
    <property type="project" value="UniProtKB-UniRule"/>
</dbReference>
<dbReference type="PROSITE" id="PS00178">
    <property type="entry name" value="AA_TRNA_LIGASE_I"/>
    <property type="match status" value="1"/>
</dbReference>
<proteinExistence type="inferred from homology"/>
<dbReference type="HAMAP" id="MF_00049_B">
    <property type="entry name" value="Leu_tRNA_synth_B"/>
    <property type="match status" value="1"/>
</dbReference>
<protein>
    <recommendedName>
        <fullName evidence="9">Leucine--tRNA ligase</fullName>
        <ecNumber evidence="9">6.1.1.4</ecNumber>
    </recommendedName>
    <alternativeName>
        <fullName evidence="9">Leucyl-tRNA synthetase</fullName>
        <shortName evidence="9">LeuRS</shortName>
    </alternativeName>
</protein>
<dbReference type="Pfam" id="PF09334">
    <property type="entry name" value="tRNA-synt_1g"/>
    <property type="match status" value="1"/>
</dbReference>
<keyword evidence="7 9" id="KW-0030">Aminoacyl-tRNA synthetase</keyword>
<dbReference type="EMBL" id="VIEK01000005">
    <property type="protein sequence ID" value="TQE88857.1"/>
    <property type="molecule type" value="Genomic_DNA"/>
</dbReference>
<dbReference type="FunFam" id="1.10.730.10:FF:000012">
    <property type="entry name" value="Leucine--tRNA ligase"/>
    <property type="match status" value="1"/>
</dbReference>
<dbReference type="PRINTS" id="PR00985">
    <property type="entry name" value="TRNASYNTHLEU"/>
</dbReference>
<dbReference type="Pfam" id="PF08264">
    <property type="entry name" value="Anticodon_1"/>
    <property type="match status" value="1"/>
</dbReference>
<dbReference type="GO" id="GO:0005524">
    <property type="term" value="F:ATP binding"/>
    <property type="evidence" value="ECO:0007669"/>
    <property type="project" value="UniProtKB-UniRule"/>
</dbReference>
<dbReference type="CDD" id="cd07958">
    <property type="entry name" value="Anticodon_Ia_Leu_BEm"/>
    <property type="match status" value="1"/>
</dbReference>
<keyword evidence="2 9" id="KW-0963">Cytoplasm</keyword>
<evidence type="ECO:0000259" key="14">
    <source>
        <dbReference type="Pfam" id="PF13603"/>
    </source>
</evidence>
<dbReference type="InterPro" id="IPR025709">
    <property type="entry name" value="Leu_tRNA-synth_edit"/>
</dbReference>
<dbReference type="Proteomes" id="UP000315224">
    <property type="component" value="Unassembled WGS sequence"/>
</dbReference>
<evidence type="ECO:0000256" key="1">
    <source>
        <dbReference type="ARBA" id="ARBA00005594"/>
    </source>
</evidence>
<evidence type="ECO:0000256" key="8">
    <source>
        <dbReference type="ARBA" id="ARBA00047469"/>
    </source>
</evidence>
<gene>
    <name evidence="9" type="primary">leuS</name>
    <name evidence="15" type="ORF">FH692_04095</name>
</gene>
<keyword evidence="5 9" id="KW-0067">ATP-binding</keyword>
<keyword evidence="3 9" id="KW-0436">Ligase</keyword>
<dbReference type="SUPFAM" id="SSF50677">
    <property type="entry name" value="ValRS/IleRS/LeuRS editing domain"/>
    <property type="match status" value="1"/>
</dbReference>
<keyword evidence="6 9" id="KW-0648">Protein biosynthesis</keyword>
<accession>A0A540UWP4</accession>
<dbReference type="InterPro" id="IPR002302">
    <property type="entry name" value="Leu-tRNA-ligase"/>
</dbReference>
<comment type="catalytic activity">
    <reaction evidence="8 9">
        <text>tRNA(Leu) + L-leucine + ATP = L-leucyl-tRNA(Leu) + AMP + diphosphate</text>
        <dbReference type="Rhea" id="RHEA:11688"/>
        <dbReference type="Rhea" id="RHEA-COMP:9613"/>
        <dbReference type="Rhea" id="RHEA-COMP:9622"/>
        <dbReference type="ChEBI" id="CHEBI:30616"/>
        <dbReference type="ChEBI" id="CHEBI:33019"/>
        <dbReference type="ChEBI" id="CHEBI:57427"/>
        <dbReference type="ChEBI" id="CHEBI:78442"/>
        <dbReference type="ChEBI" id="CHEBI:78494"/>
        <dbReference type="ChEBI" id="CHEBI:456215"/>
        <dbReference type="EC" id="6.1.1.4"/>
    </reaction>
</comment>
<dbReference type="Gene3D" id="1.10.730.10">
    <property type="entry name" value="Isoleucyl-tRNA Synthetase, Domain 1"/>
    <property type="match status" value="1"/>
</dbReference>
<dbReference type="InterPro" id="IPR001412">
    <property type="entry name" value="aa-tRNA-synth_I_CS"/>
</dbReference>
<dbReference type="InterPro" id="IPR002300">
    <property type="entry name" value="aa-tRNA-synth_Ia"/>
</dbReference>
<dbReference type="Pfam" id="PF00133">
    <property type="entry name" value="tRNA-synt_1"/>
    <property type="match status" value="2"/>
</dbReference>
<dbReference type="InterPro" id="IPR015413">
    <property type="entry name" value="Methionyl/Leucyl_tRNA_Synth"/>
</dbReference>
<dbReference type="NCBIfam" id="TIGR00396">
    <property type="entry name" value="leuS_bact"/>
    <property type="match status" value="1"/>
</dbReference>
<keyword evidence="4 9" id="KW-0547">Nucleotide-binding</keyword>
<dbReference type="InterPro" id="IPR014729">
    <property type="entry name" value="Rossmann-like_a/b/a_fold"/>
</dbReference>
<dbReference type="Gene3D" id="3.40.50.620">
    <property type="entry name" value="HUPs"/>
    <property type="match status" value="2"/>
</dbReference>
<evidence type="ECO:0000256" key="9">
    <source>
        <dbReference type="HAMAP-Rule" id="MF_00049"/>
    </source>
</evidence>
<feature type="domain" description="Methionyl/Leucyl tRNA synthetase" evidence="13">
    <location>
        <begin position="307"/>
        <end position="430"/>
    </location>
</feature>
<dbReference type="PANTHER" id="PTHR43740">
    <property type="entry name" value="LEUCYL-TRNA SYNTHETASE"/>
    <property type="match status" value="1"/>
</dbReference>
<dbReference type="AlphaFoldDB" id="A0A540UWP4"/>
<evidence type="ECO:0000313" key="16">
    <source>
        <dbReference type="Proteomes" id="UP000315224"/>
    </source>
</evidence>
<dbReference type="SUPFAM" id="SSF52374">
    <property type="entry name" value="Nucleotidylyl transferase"/>
    <property type="match status" value="1"/>
</dbReference>
<organism evidence="15 16">
    <name type="scientific">Streptococcus suis</name>
    <dbReference type="NCBI Taxonomy" id="1307"/>
    <lineage>
        <taxon>Bacteria</taxon>
        <taxon>Bacillati</taxon>
        <taxon>Bacillota</taxon>
        <taxon>Bacilli</taxon>
        <taxon>Lactobacillales</taxon>
        <taxon>Streptococcaceae</taxon>
        <taxon>Streptococcus</taxon>
    </lineage>
</organism>
<evidence type="ECO:0000313" key="15">
    <source>
        <dbReference type="EMBL" id="TQE88857.1"/>
    </source>
</evidence>
<feature type="domain" description="Aminoacyl-tRNA synthetase class Ia" evidence="11">
    <location>
        <begin position="876"/>
        <end position="904"/>
    </location>
</feature>
<evidence type="ECO:0000259" key="12">
    <source>
        <dbReference type="Pfam" id="PF08264"/>
    </source>
</evidence>
<reference evidence="15 16" key="1">
    <citation type="submission" date="2019-06" db="EMBL/GenBank/DDBJ databases">
        <title>Comprehensive assessment of Oxford Nanopore MinION sequencing for bacterial characterization and routine diagnosis.</title>
        <authorList>
            <person name="Tan S."/>
            <person name="Dvorak C.M.T."/>
            <person name="Gebhart C."/>
            <person name="Estrada A."/>
            <person name="Marthaler D.G."/>
            <person name="Murtaugh M.P."/>
        </authorList>
    </citation>
    <scope>NUCLEOTIDE SEQUENCE [LARGE SCALE GENOMIC DNA]</scope>
    <source>
        <strain evidence="15 16">2017UMN1435.21</strain>
    </source>
</reference>
<dbReference type="EC" id="6.1.1.4" evidence="9"/>
<evidence type="ECO:0000256" key="6">
    <source>
        <dbReference type="ARBA" id="ARBA00022917"/>
    </source>
</evidence>
<comment type="similarity">
    <text evidence="1 9 10">Belongs to the class-I aminoacyl-tRNA synthetase family.</text>
</comment>
<dbReference type="InterPro" id="IPR009008">
    <property type="entry name" value="Val/Leu/Ile-tRNA-synth_edit"/>
</dbReference>
<dbReference type="CDD" id="cd00812">
    <property type="entry name" value="LeuRS_core"/>
    <property type="match status" value="1"/>
</dbReference>
<feature type="domain" description="Methionyl/Valyl/Leucyl/Isoleucyl-tRNA synthetase anticodon-binding" evidence="12">
    <location>
        <begin position="951"/>
        <end position="1061"/>
    </location>
</feature>
<evidence type="ECO:0000259" key="13">
    <source>
        <dbReference type="Pfam" id="PF09334"/>
    </source>
</evidence>
<dbReference type="Pfam" id="PF13603">
    <property type="entry name" value="tRNA-synt_1_2"/>
    <property type="match status" value="1"/>
</dbReference>
<evidence type="ECO:0000256" key="7">
    <source>
        <dbReference type="ARBA" id="ARBA00023146"/>
    </source>
</evidence>
<comment type="subcellular location">
    <subcellularLocation>
        <location evidence="9">Cytoplasm</location>
    </subcellularLocation>
</comment>
<comment type="caution">
    <text evidence="15">The sequence shown here is derived from an EMBL/GenBank/DDBJ whole genome shotgun (WGS) entry which is preliminary data.</text>
</comment>
<dbReference type="PANTHER" id="PTHR43740:SF2">
    <property type="entry name" value="LEUCINE--TRNA LIGASE, MITOCHONDRIAL"/>
    <property type="match status" value="1"/>
</dbReference>
<name>A0A540UWP4_STRSU</name>
<feature type="domain" description="Leucyl-tRNA synthetase editing" evidence="14">
    <location>
        <begin position="488"/>
        <end position="668"/>
    </location>
</feature>
<dbReference type="FunFam" id="1.10.730.10:FF:000011">
    <property type="entry name" value="Leucine--tRNA ligase chloroplastic/mitochondrial"/>
    <property type="match status" value="1"/>
</dbReference>
<feature type="short sequence motif" description="'KMSKS' region" evidence="9">
    <location>
        <begin position="877"/>
        <end position="881"/>
    </location>
</feature>
<sequence length="1100" mass="124872">MKIVEKSSFDKEQFLEDNGVACIYCGSNKSNFIVGVADKSLSDFVLSRLESLDTSNSNDLTMLRQCEDCGSYFHVSSHLTCYFPYELLDFEDFDGTPGEFSQPFIAITYQGALKSVNLPAIYKTIQTYSSLNKEELNEVKNFFKEFELCCNMHLEYSSFFLARKLIEILVNDIMRSNKVKVRDTASLGEKIDILEKKGILTEDLITDMNLIRLVGNDRVHEIDTEFESIDPKVLRNIIREIVSKVYAPKISEERFRRIIKTTRRRKHMSFYNHKEIEPKWQEFWAKNHTFKTGTDAAKPKFYALDMFPYPSGAGLHVGHPEGYTATDILSRYKRAQGYNVLHPMGWDAFGLPAEQYAMDTGNDPADFTAENIANFKRQINALGFSYDWDREVNTTDPNYYKWTQWIFTKLYEKGLAYEAEVPVNWVEELGTAIANEEVLPDGTSERGGYPVIRKPMRQWMLKITAYAERLLNDLEEVDWPESIKDMQRNWIGKSTGANVTFKIKDTDKDFTVFTTRPDTLFGATYAVLAPEHDLVDSITSAEQAEAVAEYKRQASLKSDLARTDLAKDKTGVWTGAYAINPVNGKEIPIWIADYVLASYGTGAIMAVPAHDERDWEFAKQFGLDIIPVLEGGNVEEAPYTEDGAHINSDFLDGLNKEEAIAKMVAWLEENGVGQEKISYRLRDWLFSRQRYWGEPIPIIHWEDGTSTAVPENELPLVLPKTSDIKPSGTGESPLANLTDWLEVVREDGVKGRRETNTMPQWAGSSWYYLRYIDPHNDEKLADEELLKAWLPVDIYIGGAEHAVLHLLYARFWHKFLYDLGVVPTKEPFQKLFNQGMILGTSYRDSRGALVATDKVEKRDGSFFNIETGEELEQAPAKMSKSLKNVVNPDDVVEQFGADTLRVYEMFMGPLDASIAWSEEGLEGSRKFLDRVYRLLTTKELVAENSGALDKVYNETVKTVTEHIEDLKFNTAIAQLMIFVNAANKEDKLYVEYAKGFVQLIAPFAPHLAEELWQGLTNTGQSISYVAWPTYDESKLVESEVEIVVQIKGKVKARLTVAKDLAPAELEKVALADEKVQAEIAGQTVVKVISVPNKLVNIVVK</sequence>
<feature type="binding site" evidence="9">
    <location>
        <position position="880"/>
    </location>
    <ligand>
        <name>ATP</name>
        <dbReference type="ChEBI" id="CHEBI:30616"/>
    </ligand>
</feature>
<dbReference type="InterPro" id="IPR009080">
    <property type="entry name" value="tRNAsynth_Ia_anticodon-bd"/>
</dbReference>
<evidence type="ECO:0000256" key="5">
    <source>
        <dbReference type="ARBA" id="ARBA00022840"/>
    </source>
</evidence>
<dbReference type="GO" id="GO:0005829">
    <property type="term" value="C:cytosol"/>
    <property type="evidence" value="ECO:0007669"/>
    <property type="project" value="TreeGrafter"/>
</dbReference>
<dbReference type="GO" id="GO:0002161">
    <property type="term" value="F:aminoacyl-tRNA deacylase activity"/>
    <property type="evidence" value="ECO:0007669"/>
    <property type="project" value="InterPro"/>
</dbReference>
<evidence type="ECO:0000256" key="2">
    <source>
        <dbReference type="ARBA" id="ARBA00022490"/>
    </source>
</evidence>
<comment type="caution">
    <text evidence="9">Lacks conserved residue(s) required for the propagation of feature annotation.</text>
</comment>
<dbReference type="FunFam" id="3.40.50.620:FF:000056">
    <property type="entry name" value="Leucine--tRNA ligase"/>
    <property type="match status" value="1"/>
</dbReference>
<evidence type="ECO:0000259" key="11">
    <source>
        <dbReference type="Pfam" id="PF00133"/>
    </source>
</evidence>
<evidence type="ECO:0000256" key="4">
    <source>
        <dbReference type="ARBA" id="ARBA00022741"/>
    </source>
</evidence>
<dbReference type="GO" id="GO:0006429">
    <property type="term" value="P:leucyl-tRNA aminoacylation"/>
    <property type="evidence" value="ECO:0007669"/>
    <property type="project" value="UniProtKB-UniRule"/>
</dbReference>
<dbReference type="Gene3D" id="3.90.740.10">
    <property type="entry name" value="Valyl/Leucyl/Isoleucyl-tRNA synthetase, editing domain"/>
    <property type="match status" value="1"/>
</dbReference>
<dbReference type="SUPFAM" id="SSF47323">
    <property type="entry name" value="Anticodon-binding domain of a subclass of class I aminoacyl-tRNA synthetases"/>
    <property type="match status" value="1"/>
</dbReference>
<dbReference type="FunFam" id="3.40.50.620:FF:000077">
    <property type="entry name" value="Leucine--tRNA ligase"/>
    <property type="match status" value="1"/>
</dbReference>